<reference evidence="2" key="1">
    <citation type="journal article" date="2023" name="Plant J.">
        <title>Genome sequences and population genomics provide insights into the demographic history, inbreeding, and mutation load of two 'living fossil' tree species of Dipteronia.</title>
        <authorList>
            <person name="Feng Y."/>
            <person name="Comes H.P."/>
            <person name="Chen J."/>
            <person name="Zhu S."/>
            <person name="Lu R."/>
            <person name="Zhang X."/>
            <person name="Li P."/>
            <person name="Qiu J."/>
            <person name="Olsen K.M."/>
            <person name="Qiu Y."/>
        </authorList>
    </citation>
    <scope>NUCLEOTIDE SEQUENCE</scope>
    <source>
        <strain evidence="2">NBL</strain>
    </source>
</reference>
<gene>
    <name evidence="2" type="ORF">Dsin_008809</name>
</gene>
<sequence>MKRYVEVERLVFEHKEIISKMEIREQEYIEEIEIAKQAIKDLVNGSINMNSSMDLAQPLGESSNLKRNEKLVIASPPSKKAKVKKSPKNNPPKAKGHSSPIRCTLALCTAGEQLFLGSMSSLPFSGNFQVSRCTHVVRTAGCFSIIGRSSSHFVIFAYRAQLRESHKLIGWREYDR</sequence>
<evidence type="ECO:0000313" key="3">
    <source>
        <dbReference type="Proteomes" id="UP001281410"/>
    </source>
</evidence>
<dbReference type="EMBL" id="JANJYJ010000003">
    <property type="protein sequence ID" value="KAK3221784.1"/>
    <property type="molecule type" value="Genomic_DNA"/>
</dbReference>
<keyword evidence="3" id="KW-1185">Reference proteome</keyword>
<evidence type="ECO:0000313" key="2">
    <source>
        <dbReference type="EMBL" id="KAK3221784.1"/>
    </source>
</evidence>
<dbReference type="AlphaFoldDB" id="A0AAE0EBA8"/>
<accession>A0AAE0EBA8</accession>
<feature type="region of interest" description="Disordered" evidence="1">
    <location>
        <begin position="76"/>
        <end position="98"/>
    </location>
</feature>
<evidence type="ECO:0000256" key="1">
    <source>
        <dbReference type="SAM" id="MobiDB-lite"/>
    </source>
</evidence>
<dbReference type="Proteomes" id="UP001281410">
    <property type="component" value="Unassembled WGS sequence"/>
</dbReference>
<protein>
    <submittedName>
        <fullName evidence="2">Uncharacterized protein</fullName>
    </submittedName>
</protein>
<name>A0AAE0EBA8_9ROSI</name>
<organism evidence="2 3">
    <name type="scientific">Dipteronia sinensis</name>
    <dbReference type="NCBI Taxonomy" id="43782"/>
    <lineage>
        <taxon>Eukaryota</taxon>
        <taxon>Viridiplantae</taxon>
        <taxon>Streptophyta</taxon>
        <taxon>Embryophyta</taxon>
        <taxon>Tracheophyta</taxon>
        <taxon>Spermatophyta</taxon>
        <taxon>Magnoliopsida</taxon>
        <taxon>eudicotyledons</taxon>
        <taxon>Gunneridae</taxon>
        <taxon>Pentapetalae</taxon>
        <taxon>rosids</taxon>
        <taxon>malvids</taxon>
        <taxon>Sapindales</taxon>
        <taxon>Sapindaceae</taxon>
        <taxon>Hippocastanoideae</taxon>
        <taxon>Acereae</taxon>
        <taxon>Dipteronia</taxon>
    </lineage>
</organism>
<proteinExistence type="predicted"/>
<comment type="caution">
    <text evidence="2">The sequence shown here is derived from an EMBL/GenBank/DDBJ whole genome shotgun (WGS) entry which is preliminary data.</text>
</comment>